<dbReference type="RefSeq" id="WP_097130138.1">
    <property type="nucleotide sequence ID" value="NZ_OCMT01000002.1"/>
</dbReference>
<feature type="domain" description="Response regulatory" evidence="3">
    <location>
        <begin position="4"/>
        <end position="118"/>
    </location>
</feature>
<evidence type="ECO:0000313" key="5">
    <source>
        <dbReference type="Proteomes" id="UP000219281"/>
    </source>
</evidence>
<name>A0A285ZWC4_9SPHI</name>
<organism evidence="4 5">
    <name type="scientific">Pedobacter xixiisoli</name>
    <dbReference type="NCBI Taxonomy" id="1476464"/>
    <lineage>
        <taxon>Bacteria</taxon>
        <taxon>Pseudomonadati</taxon>
        <taxon>Bacteroidota</taxon>
        <taxon>Sphingobacteriia</taxon>
        <taxon>Sphingobacteriales</taxon>
        <taxon>Sphingobacteriaceae</taxon>
        <taxon>Pedobacter</taxon>
    </lineage>
</organism>
<evidence type="ECO:0000313" key="4">
    <source>
        <dbReference type="EMBL" id="SOD13944.1"/>
    </source>
</evidence>
<sequence>MKKHVFVLEDDDGLRELFTLLLEAESFKVDTFPTVESFRIGLAQQQPDLIIMDVMLPDGNGLEVSIAIRADQRTSGIPIIMMSAHRNFNQDKGNSPAEEFIAKPFDVDYLLERINHYIG</sequence>
<dbReference type="Pfam" id="PF00072">
    <property type="entry name" value="Response_reg"/>
    <property type="match status" value="1"/>
</dbReference>
<dbReference type="Gene3D" id="3.40.50.2300">
    <property type="match status" value="1"/>
</dbReference>
<keyword evidence="1 2" id="KW-0597">Phosphoprotein</keyword>
<dbReference type="PROSITE" id="PS50110">
    <property type="entry name" value="RESPONSE_REGULATORY"/>
    <property type="match status" value="1"/>
</dbReference>
<protein>
    <submittedName>
        <fullName evidence="4">Response regulator receiver domain-containing protein</fullName>
    </submittedName>
</protein>
<dbReference type="PANTHER" id="PTHR44591:SF3">
    <property type="entry name" value="RESPONSE REGULATORY DOMAIN-CONTAINING PROTEIN"/>
    <property type="match status" value="1"/>
</dbReference>
<gene>
    <name evidence="4" type="ORF">SAMN06297358_1321</name>
</gene>
<reference evidence="5" key="1">
    <citation type="submission" date="2017-09" db="EMBL/GenBank/DDBJ databases">
        <authorList>
            <person name="Varghese N."/>
            <person name="Submissions S."/>
        </authorList>
    </citation>
    <scope>NUCLEOTIDE SEQUENCE [LARGE SCALE GENOMIC DNA]</scope>
    <source>
        <strain evidence="5">CGMCC 1.12803</strain>
    </source>
</reference>
<dbReference type="InterPro" id="IPR050595">
    <property type="entry name" value="Bact_response_regulator"/>
</dbReference>
<dbReference type="OrthoDB" id="5432534at2"/>
<dbReference type="SUPFAM" id="SSF52172">
    <property type="entry name" value="CheY-like"/>
    <property type="match status" value="1"/>
</dbReference>
<dbReference type="InterPro" id="IPR011006">
    <property type="entry name" value="CheY-like_superfamily"/>
</dbReference>
<accession>A0A285ZWC4</accession>
<keyword evidence="5" id="KW-1185">Reference proteome</keyword>
<dbReference type="EMBL" id="OCMT01000002">
    <property type="protein sequence ID" value="SOD13944.1"/>
    <property type="molecule type" value="Genomic_DNA"/>
</dbReference>
<dbReference type="AlphaFoldDB" id="A0A285ZWC4"/>
<dbReference type="InterPro" id="IPR001789">
    <property type="entry name" value="Sig_transdc_resp-reg_receiver"/>
</dbReference>
<dbReference type="SMART" id="SM00448">
    <property type="entry name" value="REC"/>
    <property type="match status" value="1"/>
</dbReference>
<dbReference type="GO" id="GO:0000160">
    <property type="term" value="P:phosphorelay signal transduction system"/>
    <property type="evidence" value="ECO:0007669"/>
    <property type="project" value="InterPro"/>
</dbReference>
<dbReference type="Proteomes" id="UP000219281">
    <property type="component" value="Unassembled WGS sequence"/>
</dbReference>
<feature type="modified residue" description="4-aspartylphosphate" evidence="2">
    <location>
        <position position="53"/>
    </location>
</feature>
<evidence type="ECO:0000256" key="1">
    <source>
        <dbReference type="ARBA" id="ARBA00022553"/>
    </source>
</evidence>
<proteinExistence type="predicted"/>
<dbReference type="PANTHER" id="PTHR44591">
    <property type="entry name" value="STRESS RESPONSE REGULATOR PROTEIN 1"/>
    <property type="match status" value="1"/>
</dbReference>
<evidence type="ECO:0000259" key="3">
    <source>
        <dbReference type="PROSITE" id="PS50110"/>
    </source>
</evidence>
<evidence type="ECO:0000256" key="2">
    <source>
        <dbReference type="PROSITE-ProRule" id="PRU00169"/>
    </source>
</evidence>